<dbReference type="PANTHER" id="PTHR43244:SF1">
    <property type="entry name" value="5,10-METHYLENETETRAHYDROMETHANOPTERIN REDUCTASE"/>
    <property type="match status" value="1"/>
</dbReference>
<dbReference type="InterPro" id="IPR050564">
    <property type="entry name" value="F420-G6PD/mer"/>
</dbReference>
<dbReference type="Pfam" id="PF00296">
    <property type="entry name" value="Bac_luciferase"/>
    <property type="match status" value="1"/>
</dbReference>
<name>A0A9P3UYN7_9MYCO</name>
<dbReference type="SUPFAM" id="SSF51679">
    <property type="entry name" value="Bacterial luciferase-like"/>
    <property type="match status" value="1"/>
</dbReference>
<evidence type="ECO:0000313" key="5">
    <source>
        <dbReference type="Proteomes" id="UP001064782"/>
    </source>
</evidence>
<dbReference type="Proteomes" id="UP001064782">
    <property type="component" value="Unassembled WGS sequence"/>
</dbReference>
<dbReference type="Proteomes" id="UP001165663">
    <property type="component" value="Unassembled WGS sequence"/>
</dbReference>
<dbReference type="InterPro" id="IPR036661">
    <property type="entry name" value="Luciferase-like_sf"/>
</dbReference>
<dbReference type="InterPro" id="IPR011251">
    <property type="entry name" value="Luciferase-like_dom"/>
</dbReference>
<dbReference type="AlphaFoldDB" id="A0A9P3UYN7"/>
<dbReference type="GO" id="GO:0016705">
    <property type="term" value="F:oxidoreductase activity, acting on paired donors, with incorporation or reduction of molecular oxygen"/>
    <property type="evidence" value="ECO:0007669"/>
    <property type="project" value="InterPro"/>
</dbReference>
<evidence type="ECO:0000256" key="1">
    <source>
        <dbReference type="ARBA" id="ARBA00023002"/>
    </source>
</evidence>
<evidence type="ECO:0000313" key="3">
    <source>
        <dbReference type="EMBL" id="GLB81087.1"/>
    </source>
</evidence>
<keyword evidence="1" id="KW-0560">Oxidoreductase</keyword>
<evidence type="ECO:0000259" key="2">
    <source>
        <dbReference type="Pfam" id="PF00296"/>
    </source>
</evidence>
<sequence>MSKTVETALPCDNHRDMPMPLVAEFTKAIGETQVVDYLWLWDELSGWFPGNLWRPENTPAASFIDANSTYDPFVQAAYALAANPTMGVRLSTDAIRSAPAELLRKLISLANCTDGKVVIAVGAGELRQSKPFGYKRVEGLKRLEDLLKFMRRLYDEPEPWTEEGNFWHYKNATIGTQRPVKRPEFWALGGGPTLLDIAARYADGFEAATPQSITTPEEFADTVKTMRDKVAGYGRDPDAFGFGIWNICVCHDDEDGISEVLSNPLVKYFAGQFGRVDSDRWAEEGESSVMPAGWNYAMKWAPFEQGDEEVQRIVDQVSPSLVRKSFHVGTPAQLRELNERFVEAGANFVGMLDMTPLALGPEQAQESVRRHVEMFKGLKNRES</sequence>
<reference evidence="4" key="1">
    <citation type="submission" date="2022-08" db="EMBL/GenBank/DDBJ databases">
        <title>Mycobacterium kiyosense sp. nov., scotochromogenic slow-glowing species isolated from respiratory specimens.</title>
        <authorList>
            <person name="Fukano H."/>
            <person name="Kazumi Y."/>
            <person name="Sakagami N."/>
            <person name="Ato M."/>
            <person name="Mitarai S."/>
            <person name="Hoshino Y."/>
        </authorList>
    </citation>
    <scope>NUCLEOTIDE SEQUENCE</scope>
    <source>
        <strain evidence="4">1413</strain>
        <strain evidence="3">SRL2020-028</strain>
    </source>
</reference>
<dbReference type="Gene3D" id="3.20.20.30">
    <property type="entry name" value="Luciferase-like domain"/>
    <property type="match status" value="1"/>
</dbReference>
<comment type="caution">
    <text evidence="4">The sequence shown here is derived from an EMBL/GenBank/DDBJ whole genome shotgun (WGS) entry which is preliminary data.</text>
</comment>
<feature type="domain" description="Luciferase-like" evidence="2">
    <location>
        <begin position="49"/>
        <end position="346"/>
    </location>
</feature>
<organism evidence="4 5">
    <name type="scientific">Mycobacterium kiyosense</name>
    <dbReference type="NCBI Taxonomy" id="2871094"/>
    <lineage>
        <taxon>Bacteria</taxon>
        <taxon>Bacillati</taxon>
        <taxon>Actinomycetota</taxon>
        <taxon>Actinomycetes</taxon>
        <taxon>Mycobacteriales</taxon>
        <taxon>Mycobacteriaceae</taxon>
        <taxon>Mycobacterium</taxon>
    </lineage>
</organism>
<evidence type="ECO:0000313" key="4">
    <source>
        <dbReference type="EMBL" id="GLD29552.1"/>
    </source>
</evidence>
<accession>A0A9P3UYN7</accession>
<gene>
    <name evidence="4" type="ORF">Mkiyose1413_14350</name>
    <name evidence="3" type="ORF">SRL2020028_03430</name>
</gene>
<dbReference type="PANTHER" id="PTHR43244">
    <property type="match status" value="1"/>
</dbReference>
<dbReference type="RefSeq" id="WP_236976988.1">
    <property type="nucleotide sequence ID" value="NZ_BRXE01000001.1"/>
</dbReference>
<dbReference type="EMBL" id="BRZI01000006">
    <property type="protein sequence ID" value="GLD29552.1"/>
    <property type="molecule type" value="Genomic_DNA"/>
</dbReference>
<dbReference type="EMBL" id="BRXE01000001">
    <property type="protein sequence ID" value="GLB81087.1"/>
    <property type="molecule type" value="Genomic_DNA"/>
</dbReference>
<dbReference type="GeneID" id="83627419"/>
<keyword evidence="5" id="KW-1185">Reference proteome</keyword>
<proteinExistence type="predicted"/>
<protein>
    <recommendedName>
        <fullName evidence="2">Luciferase-like domain-containing protein</fullName>
    </recommendedName>
</protein>